<name>A0AB33JV50_9ACTN</name>
<proteinExistence type="predicted"/>
<evidence type="ECO:0000313" key="2">
    <source>
        <dbReference type="EMBL" id="BFP46932.1"/>
    </source>
</evidence>
<gene>
    <name evidence="2" type="ORF">KCMC57_33000</name>
</gene>
<organism evidence="2">
    <name type="scientific">Kitasatospora sp. CMC57</name>
    <dbReference type="NCBI Taxonomy" id="3231513"/>
    <lineage>
        <taxon>Bacteria</taxon>
        <taxon>Bacillati</taxon>
        <taxon>Actinomycetota</taxon>
        <taxon>Actinomycetes</taxon>
        <taxon>Kitasatosporales</taxon>
        <taxon>Streptomycetaceae</taxon>
        <taxon>Kitasatospora</taxon>
    </lineage>
</organism>
<feature type="region of interest" description="Disordered" evidence="1">
    <location>
        <begin position="20"/>
        <end position="44"/>
    </location>
</feature>
<sequence length="129" mass="14387">MPRKPRPPCSVPGCPELTARGGRCPKHQAEADAQRGTPGGSAYGPRWPRIRRAYLYAHPWCVLCARQATTADHFPESRRSLVARGVTDPDAWSRLRPLCTQCHSRETAVHQPGGWASERVKPVRGPDQW</sequence>
<dbReference type="AlphaFoldDB" id="A0AB33JV50"/>
<protein>
    <recommendedName>
        <fullName evidence="3">HNH endonuclease</fullName>
    </recommendedName>
</protein>
<evidence type="ECO:0008006" key="3">
    <source>
        <dbReference type="Google" id="ProtNLM"/>
    </source>
</evidence>
<evidence type="ECO:0000256" key="1">
    <source>
        <dbReference type="SAM" id="MobiDB-lite"/>
    </source>
</evidence>
<dbReference type="EMBL" id="AP035881">
    <property type="protein sequence ID" value="BFP46932.1"/>
    <property type="molecule type" value="Genomic_DNA"/>
</dbReference>
<feature type="region of interest" description="Disordered" evidence="1">
    <location>
        <begin position="110"/>
        <end position="129"/>
    </location>
</feature>
<reference evidence="2" key="1">
    <citation type="submission" date="2024-07" db="EMBL/GenBank/DDBJ databases">
        <title>Complete genome sequences of cellulolytic bacteria, Kitasatospora sp. CMC57 and Streptomyces sp. CMC78, isolated from Japanese agricultural soil.</title>
        <authorList>
            <person name="Hashimoto T."/>
            <person name="Ito M."/>
            <person name="Iwamoto M."/>
            <person name="Fukahori D."/>
            <person name="Shoda T."/>
            <person name="Sakoda M."/>
            <person name="Morohoshi T."/>
            <person name="Mitsuboshi M."/>
            <person name="Nishizawa T."/>
        </authorList>
    </citation>
    <scope>NUCLEOTIDE SEQUENCE</scope>
    <source>
        <strain evidence="2">CMC57</strain>
    </source>
</reference>
<accession>A0AB33JV50</accession>